<dbReference type="Gene3D" id="3.30.70.270">
    <property type="match status" value="1"/>
</dbReference>
<dbReference type="PANTHER" id="PTHR44757">
    <property type="entry name" value="DIGUANYLATE CYCLASE DGCP"/>
    <property type="match status" value="1"/>
</dbReference>
<dbReference type="RefSeq" id="WP_262170991.1">
    <property type="nucleotide sequence ID" value="NZ_CP104965.1"/>
</dbReference>
<dbReference type="InterPro" id="IPR035965">
    <property type="entry name" value="PAS-like_dom_sf"/>
</dbReference>
<accession>A0ABY6CGS0</accession>
<dbReference type="PROSITE" id="PS50883">
    <property type="entry name" value="EAL"/>
    <property type="match status" value="1"/>
</dbReference>
<proteinExistence type="predicted"/>
<dbReference type="SUPFAM" id="SSF55073">
    <property type="entry name" value="Nucleotide cyclase"/>
    <property type="match status" value="1"/>
</dbReference>
<name>A0ABY6CGS0_9HYPH</name>
<protein>
    <submittedName>
        <fullName evidence="3">EAL domain-containing protein</fullName>
    </submittedName>
</protein>
<dbReference type="Gene3D" id="3.30.450.20">
    <property type="entry name" value="PAS domain"/>
    <property type="match status" value="2"/>
</dbReference>
<dbReference type="InterPro" id="IPR029787">
    <property type="entry name" value="Nucleotide_cyclase"/>
</dbReference>
<dbReference type="InterPro" id="IPR000160">
    <property type="entry name" value="GGDEF_dom"/>
</dbReference>
<evidence type="ECO:0000313" key="4">
    <source>
        <dbReference type="Proteomes" id="UP001061862"/>
    </source>
</evidence>
<dbReference type="Pfam" id="PF12860">
    <property type="entry name" value="PAS_7"/>
    <property type="match status" value="2"/>
</dbReference>
<dbReference type="InterPro" id="IPR052155">
    <property type="entry name" value="Biofilm_reg_signaling"/>
</dbReference>
<sequence>MRAEDAGSLSEMAEALLLDAALENIPYGFCVWSPQFRLVMWNKNWRDLYGFRFDQVHRGMSLEEVVELSAQLGNHREQGAQGFYEAYTGELLANRGGARYKSQEMVHGGRVIETAHVYSEALGWVVTHEDVTDEIARTEIVAKRKLELERQNIRLDAAVNNISQGLCMFDPKGRLVICNQPYIKIYNLPERLHKPGTQLEDILGHLFDVGMSSSGTREEYIVWRREVIARREYGKTVHELNGRVILMQHHPMKDGGWVSTHEDITEQRQTEARIRHLARHDALTDLPNRIEFLEQMAKTEAGLSRGEMAAVLYLDLDHFKAVNDTLGHAVGDEVIKQASARLWGTTRETDLLARLGGDEFAILMRPVESASDAARVADRIIKAISAPMNIAGQQIEIGVSIGIALGPGDGIKTDTLVKNADLALYKAKSEGRSTYHFFEAGMDAELQQRRTIEAGLRLALQRQELRLVYQPLLGLKENRVTCVEALLRWDHDDRTVSPVEFIPIAEETGLIVPIGEWVLREACKTAATWPGEIRVAVNLSPVQFKSRDLVGLVKSALSDARLPATRLELEITESLLLAESDSVLKALHELRAMGVRISMDDFGTGYSSLSYLRSFPFDKIKIDRSFMADLTSRQDSQAIIRAVIGLGQSLGMSTTAEGVETEEQLAMVRAQGCSEVQGFLFSPPLPPTALSSLLQREAAQAEAEVRAERKKAS</sequence>
<dbReference type="Pfam" id="PF00563">
    <property type="entry name" value="EAL"/>
    <property type="match status" value="1"/>
</dbReference>
<evidence type="ECO:0000259" key="2">
    <source>
        <dbReference type="PROSITE" id="PS50887"/>
    </source>
</evidence>
<dbReference type="NCBIfam" id="TIGR00254">
    <property type="entry name" value="GGDEF"/>
    <property type="match status" value="1"/>
</dbReference>
<dbReference type="InterPro" id="IPR035919">
    <property type="entry name" value="EAL_sf"/>
</dbReference>
<feature type="domain" description="EAL" evidence="1">
    <location>
        <begin position="449"/>
        <end position="698"/>
    </location>
</feature>
<evidence type="ECO:0000259" key="1">
    <source>
        <dbReference type="PROSITE" id="PS50883"/>
    </source>
</evidence>
<dbReference type="EMBL" id="CP104965">
    <property type="protein sequence ID" value="UXN71437.1"/>
    <property type="molecule type" value="Genomic_DNA"/>
</dbReference>
<dbReference type="SMART" id="SM00267">
    <property type="entry name" value="GGDEF"/>
    <property type="match status" value="1"/>
</dbReference>
<dbReference type="PROSITE" id="PS50887">
    <property type="entry name" value="GGDEF"/>
    <property type="match status" value="1"/>
</dbReference>
<dbReference type="InterPro" id="IPR043128">
    <property type="entry name" value="Rev_trsase/Diguanyl_cyclase"/>
</dbReference>
<dbReference type="SUPFAM" id="SSF141868">
    <property type="entry name" value="EAL domain-like"/>
    <property type="match status" value="1"/>
</dbReference>
<feature type="domain" description="GGDEF" evidence="2">
    <location>
        <begin position="307"/>
        <end position="440"/>
    </location>
</feature>
<dbReference type="PANTHER" id="PTHR44757:SF2">
    <property type="entry name" value="BIOFILM ARCHITECTURE MAINTENANCE PROTEIN MBAA"/>
    <property type="match status" value="1"/>
</dbReference>
<dbReference type="SMART" id="SM00091">
    <property type="entry name" value="PAS"/>
    <property type="match status" value="2"/>
</dbReference>
<dbReference type="CDD" id="cd01949">
    <property type="entry name" value="GGDEF"/>
    <property type="match status" value="1"/>
</dbReference>
<dbReference type="Proteomes" id="UP001061862">
    <property type="component" value="Chromosome"/>
</dbReference>
<dbReference type="SUPFAM" id="SSF55785">
    <property type="entry name" value="PYP-like sensor domain (PAS domain)"/>
    <property type="match status" value="2"/>
</dbReference>
<dbReference type="SMART" id="SM00052">
    <property type="entry name" value="EAL"/>
    <property type="match status" value="1"/>
</dbReference>
<dbReference type="InterPro" id="IPR000014">
    <property type="entry name" value="PAS"/>
</dbReference>
<evidence type="ECO:0000313" key="3">
    <source>
        <dbReference type="EMBL" id="UXN71437.1"/>
    </source>
</evidence>
<dbReference type="InterPro" id="IPR001633">
    <property type="entry name" value="EAL_dom"/>
</dbReference>
<dbReference type="CDD" id="cd01948">
    <property type="entry name" value="EAL"/>
    <property type="match status" value="1"/>
</dbReference>
<reference evidence="3 4" key="1">
    <citation type="submission" date="2022-09" db="EMBL/GenBank/DDBJ databases">
        <title>Interaction between co-microsymbionts with complementary sets of symbiotic genes in legume-rhizobium systems.</title>
        <authorList>
            <person name="Safronova V."/>
            <person name="Sazanova A."/>
            <person name="Afonin A."/>
            <person name="Chirak E."/>
        </authorList>
    </citation>
    <scope>NUCLEOTIDE SEQUENCE [LARGE SCALE GENOMIC DNA]</scope>
    <source>
        <strain evidence="3 4">A18/4-1</strain>
    </source>
</reference>
<dbReference type="Gene3D" id="3.20.20.450">
    <property type="entry name" value="EAL domain"/>
    <property type="match status" value="1"/>
</dbReference>
<organism evidence="3 4">
    <name type="scientific">Devosia neptuniae</name>
    <dbReference type="NCBI Taxonomy" id="191302"/>
    <lineage>
        <taxon>Bacteria</taxon>
        <taxon>Pseudomonadati</taxon>
        <taxon>Pseudomonadota</taxon>
        <taxon>Alphaproteobacteria</taxon>
        <taxon>Hyphomicrobiales</taxon>
        <taxon>Devosiaceae</taxon>
        <taxon>Devosia</taxon>
    </lineage>
</organism>
<keyword evidence="4" id="KW-1185">Reference proteome</keyword>
<dbReference type="Pfam" id="PF00990">
    <property type="entry name" value="GGDEF"/>
    <property type="match status" value="1"/>
</dbReference>
<gene>
    <name evidence="3" type="ORF">N8A98_09755</name>
</gene>